<keyword evidence="3" id="KW-1185">Reference proteome</keyword>
<feature type="compositionally biased region" description="Pro residues" evidence="1">
    <location>
        <begin position="83"/>
        <end position="102"/>
    </location>
</feature>
<evidence type="ECO:0000313" key="2">
    <source>
        <dbReference type="EMBL" id="UXI68370.1"/>
    </source>
</evidence>
<feature type="compositionally biased region" description="Low complexity" evidence="1">
    <location>
        <begin position="151"/>
        <end position="166"/>
    </location>
</feature>
<reference evidence="2" key="1">
    <citation type="submission" date="2022-09" db="EMBL/GenBank/DDBJ databases">
        <title>Tahibacter sp. nov., isolated from a fresh water.</title>
        <authorList>
            <person name="Baek J.H."/>
            <person name="Lee J.K."/>
            <person name="Kim J.M."/>
            <person name="Jeon C.O."/>
        </authorList>
    </citation>
    <scope>NUCLEOTIDE SEQUENCE</scope>
    <source>
        <strain evidence="2">W38</strain>
    </source>
</reference>
<feature type="region of interest" description="Disordered" evidence="1">
    <location>
        <begin position="69"/>
        <end position="102"/>
    </location>
</feature>
<organism evidence="2 3">
    <name type="scientific">Tahibacter amnicola</name>
    <dbReference type="NCBI Taxonomy" id="2976241"/>
    <lineage>
        <taxon>Bacteria</taxon>
        <taxon>Pseudomonadati</taxon>
        <taxon>Pseudomonadota</taxon>
        <taxon>Gammaproteobacteria</taxon>
        <taxon>Lysobacterales</taxon>
        <taxon>Rhodanobacteraceae</taxon>
        <taxon>Tahibacter</taxon>
    </lineage>
</organism>
<dbReference type="RefSeq" id="WP_261695330.1">
    <property type="nucleotide sequence ID" value="NZ_CP104694.1"/>
</dbReference>
<dbReference type="Proteomes" id="UP001064632">
    <property type="component" value="Chromosome"/>
</dbReference>
<sequence length="382" mass="39682">MSSNKSSSSPTDPVAAAPGVSTSARPVPGTDPSVDAALMAVVADLMKPAAARPVVAPVAPVTVAHPIATPPPVAKDHQHADPAAPPVPRISTPPPVAPVAPPPSDVVTRAEFEELMAAVSAVLRGAQLGPAELSSPLLQRMADLGRNPADGRASAAEPSSGAAPGIAPAGAVRAVGAITSDAFAQLRGATVLPRLGMYRVSQVEKHVHAYGDAQARLWLASTTLQSLRHEIEERARTSGLSIVDIVAKTAPGGELAQLGERFAQAVVQSPEAQTCKRAMDKALDSFARQYGVAQEEQLNPDAVGPAYDAMGARLTQARDLMQERTAGVPAFAKPIGGLEAPHGERFNEAMERIIERVREMAAQIGAMFRNGRNVAENEMPSP</sequence>
<feature type="region of interest" description="Disordered" evidence="1">
    <location>
        <begin position="144"/>
        <end position="166"/>
    </location>
</feature>
<evidence type="ECO:0000256" key="1">
    <source>
        <dbReference type="SAM" id="MobiDB-lite"/>
    </source>
</evidence>
<evidence type="ECO:0000313" key="3">
    <source>
        <dbReference type="Proteomes" id="UP001064632"/>
    </source>
</evidence>
<dbReference type="EMBL" id="CP104694">
    <property type="protein sequence ID" value="UXI68370.1"/>
    <property type="molecule type" value="Genomic_DNA"/>
</dbReference>
<proteinExistence type="predicted"/>
<name>A0ABY6BEY5_9GAMM</name>
<protein>
    <submittedName>
        <fullName evidence="2">Uncharacterized protein</fullName>
    </submittedName>
</protein>
<feature type="region of interest" description="Disordered" evidence="1">
    <location>
        <begin position="1"/>
        <end position="32"/>
    </location>
</feature>
<accession>A0ABY6BEY5</accession>
<gene>
    <name evidence="2" type="ORF">N4264_01580</name>
</gene>